<proteinExistence type="predicted"/>
<comment type="caution">
    <text evidence="1">The sequence shown here is derived from an EMBL/GenBank/DDBJ whole genome shotgun (WGS) entry which is preliminary data.</text>
</comment>
<reference evidence="1 2" key="1">
    <citation type="submission" date="2018-01" db="EMBL/GenBank/DDBJ databases">
        <title>Draft Genome Sequence of Komagataeibacter maltaceti LMG 1529, a Vinegar Producing Acetic Acid Bacterium Isolated from Malt Vinegar Brewery Acetifiers.</title>
        <authorList>
            <person name="Zhang Q."/>
            <person name="Hollensteiner J."/>
            <person name="Poehlein A."/>
            <person name="Daniel R."/>
        </authorList>
    </citation>
    <scope>NUCLEOTIDE SEQUENCE [LARGE SCALE GENOMIC DNA]</scope>
    <source>
        <strain evidence="1 2">LMG 1529</strain>
    </source>
</reference>
<evidence type="ECO:0000313" key="2">
    <source>
        <dbReference type="Proteomes" id="UP000237344"/>
    </source>
</evidence>
<accession>A0A2S3VZU1</accession>
<sequence>MADAYTSSEKMETKLIQKGQTLLTLHNMGKNGFDLDTPLMTSILKNKDVRSVMLIDLARRGRHGFCQVGRQEPTDLVLLQIKWVSPYNKMNVVNQVLFGVRTRSFLHPLTSGMRCVKEATQYMYFGNLEKLPDENSLIPTDIKTLQAVSPGRYAAEIRNLMETDHKVGLVMRSNDMQDEILWQATSTLEDAAFPLPQSMPDTAASSTPP</sequence>
<protein>
    <submittedName>
        <fullName evidence="1">Uncharacterized protein</fullName>
    </submittedName>
</protein>
<dbReference type="EMBL" id="POTC01000033">
    <property type="protein sequence ID" value="POF62088.1"/>
    <property type="molecule type" value="Genomic_DNA"/>
</dbReference>
<gene>
    <name evidence="1" type="ORF">KMAL_22530</name>
</gene>
<keyword evidence="2" id="KW-1185">Reference proteome</keyword>
<dbReference type="Proteomes" id="UP000237344">
    <property type="component" value="Unassembled WGS sequence"/>
</dbReference>
<organism evidence="1 2">
    <name type="scientific">Novacetimonas maltaceti</name>
    <dbReference type="NCBI Taxonomy" id="1203393"/>
    <lineage>
        <taxon>Bacteria</taxon>
        <taxon>Pseudomonadati</taxon>
        <taxon>Pseudomonadota</taxon>
        <taxon>Alphaproteobacteria</taxon>
        <taxon>Acetobacterales</taxon>
        <taxon>Acetobacteraceae</taxon>
        <taxon>Novacetimonas</taxon>
    </lineage>
</organism>
<name>A0A2S3VZU1_9PROT</name>
<evidence type="ECO:0000313" key="1">
    <source>
        <dbReference type="EMBL" id="POF62088.1"/>
    </source>
</evidence>
<dbReference type="AlphaFoldDB" id="A0A2S3VZU1"/>